<comment type="caution">
    <text evidence="2">The sequence shown here is derived from an EMBL/GenBank/DDBJ whole genome shotgun (WGS) entry which is preliminary data.</text>
</comment>
<proteinExistence type="predicted"/>
<dbReference type="Proteomes" id="UP000310200">
    <property type="component" value="Unassembled WGS sequence"/>
</dbReference>
<dbReference type="EMBL" id="QBLH01002879">
    <property type="protein sequence ID" value="TGZ46476.1"/>
    <property type="molecule type" value="Genomic_DNA"/>
</dbReference>
<protein>
    <submittedName>
        <fullName evidence="2">Uncharacterized protein</fullName>
    </submittedName>
</protein>
<organism evidence="2 3">
    <name type="scientific">Temnothorax longispinosus</name>
    <dbReference type="NCBI Taxonomy" id="300112"/>
    <lineage>
        <taxon>Eukaryota</taxon>
        <taxon>Metazoa</taxon>
        <taxon>Ecdysozoa</taxon>
        <taxon>Arthropoda</taxon>
        <taxon>Hexapoda</taxon>
        <taxon>Insecta</taxon>
        <taxon>Pterygota</taxon>
        <taxon>Neoptera</taxon>
        <taxon>Endopterygota</taxon>
        <taxon>Hymenoptera</taxon>
        <taxon>Apocrita</taxon>
        <taxon>Aculeata</taxon>
        <taxon>Formicoidea</taxon>
        <taxon>Formicidae</taxon>
        <taxon>Myrmicinae</taxon>
        <taxon>Temnothorax</taxon>
    </lineage>
</organism>
<gene>
    <name evidence="2" type="ORF">DBV15_08920</name>
</gene>
<feature type="region of interest" description="Disordered" evidence="1">
    <location>
        <begin position="146"/>
        <end position="187"/>
    </location>
</feature>
<evidence type="ECO:0000313" key="2">
    <source>
        <dbReference type="EMBL" id="TGZ46476.1"/>
    </source>
</evidence>
<dbReference type="AlphaFoldDB" id="A0A4S2KCG0"/>
<reference evidence="2 3" key="1">
    <citation type="journal article" date="2019" name="Philos. Trans. R. Soc. Lond., B, Biol. Sci.">
        <title>Ant behaviour and brain gene expression of defending hosts depend on the ecological success of the intruding social parasite.</title>
        <authorList>
            <person name="Kaur R."/>
            <person name="Stoldt M."/>
            <person name="Jongepier E."/>
            <person name="Feldmeyer B."/>
            <person name="Menzel F."/>
            <person name="Bornberg-Bauer E."/>
            <person name="Foitzik S."/>
        </authorList>
    </citation>
    <scope>NUCLEOTIDE SEQUENCE [LARGE SCALE GENOMIC DNA]</scope>
    <source>
        <tissue evidence="2">Whole body</tissue>
    </source>
</reference>
<evidence type="ECO:0000256" key="1">
    <source>
        <dbReference type="SAM" id="MobiDB-lite"/>
    </source>
</evidence>
<accession>A0A4S2KCG0</accession>
<name>A0A4S2KCG0_9HYME</name>
<sequence>MHPSIANAWQSRNSSFNPSLTLSQGNYKRIYFSIYSTLVDMGIDGGASLPRRGSDPAKGEELPVALSAKVRREIGAVFRSFLRYYTHTPWILHNRRILPRNVARPDSRGGRCIAIRLALRKRSRSLDHSRLRMHPRLARAIVDHRNVTPKRKPPGRGRLRGKERIPDEEKANAEQPARINPGSTHVQNRDIKRLKDRRFSTTPRALSLIRAPRAVASRKVNADFREWLEPVVIMSEHCREETCECGVVGQWIVVLLAHRFGSIKTANDFRGTIFGHASSRSTLPRASSLKCNSGIRDDIDAIKQDGIKQRTTMTTMATTKRASSGMHEIEQGRARGAITLLRSQFREEPGRRIDIFGVRDSRQAIPFPAVAVAAALVILIPHRSGGGGAGSSYLPTPLLPFSACSFSLPHDDIDPPAARPTHEQQH</sequence>
<feature type="compositionally biased region" description="Basic and acidic residues" evidence="1">
    <location>
        <begin position="160"/>
        <end position="172"/>
    </location>
</feature>
<evidence type="ECO:0000313" key="3">
    <source>
        <dbReference type="Proteomes" id="UP000310200"/>
    </source>
</evidence>
<feature type="compositionally biased region" description="Basic residues" evidence="1">
    <location>
        <begin position="147"/>
        <end position="159"/>
    </location>
</feature>
<keyword evidence="3" id="KW-1185">Reference proteome</keyword>